<dbReference type="PANTHER" id="PTHR12049">
    <property type="entry name" value="PROTEIN ARGININE METHYLTRANSFERASE NDUFAF7, MITOCHONDRIAL"/>
    <property type="match status" value="1"/>
</dbReference>
<dbReference type="KEGG" id="vgo:GJW-30_1_01758"/>
<proteinExistence type="predicted"/>
<dbReference type="RefSeq" id="WP_096354324.1">
    <property type="nucleotide sequence ID" value="NZ_AP014946.1"/>
</dbReference>
<sequence length="366" mass="39479">MSAARDALRHMIEADGPLTIADYMAFCLTDPQHGYYMRRDPFGQKGDFTTAPEISQMFGELVGLWAASVWLESGSTQPLCIAELGPGRGTLMADALRAIAQVPVLNTVPPSVHLVEASPFLRKHQGKSLAKTSAEIHWHDDIASLPDTPMIVIANEFFDALPIRQAMKVESGWHERCVGLDDKGELIFGLAPHALNMALPPWLELSELGDTFEWRDRRAIEEIAQLIASRGGAMLAIDYGHRRSGYGDTLQAVQKHTFVNALASPGDADITAHVDFEALARAAVRKGASVFGAIEQGTFLERLGITQRAERLQKTAPKSAAAVAAALSRLTGRGEGQMGGLFKVMALAGPTAVALPGFEPADRFEG</sequence>
<evidence type="ECO:0000313" key="4">
    <source>
        <dbReference type="Proteomes" id="UP000236884"/>
    </source>
</evidence>
<organism evidence="3 4">
    <name type="scientific">Variibacter gotjawalensis</name>
    <dbReference type="NCBI Taxonomy" id="1333996"/>
    <lineage>
        <taxon>Bacteria</taxon>
        <taxon>Pseudomonadati</taxon>
        <taxon>Pseudomonadota</taxon>
        <taxon>Alphaproteobacteria</taxon>
        <taxon>Hyphomicrobiales</taxon>
        <taxon>Nitrobacteraceae</taxon>
        <taxon>Variibacter</taxon>
    </lineage>
</organism>
<reference evidence="3 4" key="1">
    <citation type="submission" date="2015-08" db="EMBL/GenBank/DDBJ databases">
        <title>Investigation of the bacterial diversity of lava forest soil.</title>
        <authorList>
            <person name="Lee J.S."/>
        </authorList>
    </citation>
    <scope>NUCLEOTIDE SEQUENCE [LARGE SCALE GENOMIC DNA]</scope>
    <source>
        <strain evidence="3 4">GJW-30</strain>
    </source>
</reference>
<name>A0A0S3PTI0_9BRAD</name>
<gene>
    <name evidence="3" type="ORF">GJW-30_1_01758</name>
</gene>
<dbReference type="Proteomes" id="UP000236884">
    <property type="component" value="Chromosome"/>
</dbReference>
<dbReference type="Pfam" id="PF02636">
    <property type="entry name" value="Methyltransf_28"/>
    <property type="match status" value="1"/>
</dbReference>
<dbReference type="OrthoDB" id="9794208at2"/>
<dbReference type="GO" id="GO:0035243">
    <property type="term" value="F:protein-arginine omega-N symmetric methyltransferase activity"/>
    <property type="evidence" value="ECO:0007669"/>
    <property type="project" value="TreeGrafter"/>
</dbReference>
<keyword evidence="4" id="KW-1185">Reference proteome</keyword>
<keyword evidence="2" id="KW-0808">Transferase</keyword>
<dbReference type="AlphaFoldDB" id="A0A0S3PTI0"/>
<evidence type="ECO:0000256" key="1">
    <source>
        <dbReference type="ARBA" id="ARBA00022603"/>
    </source>
</evidence>
<dbReference type="InterPro" id="IPR029063">
    <property type="entry name" value="SAM-dependent_MTases_sf"/>
</dbReference>
<dbReference type="GO" id="GO:0032259">
    <property type="term" value="P:methylation"/>
    <property type="evidence" value="ECO:0007669"/>
    <property type="project" value="UniProtKB-KW"/>
</dbReference>
<dbReference type="Gene3D" id="3.40.50.12710">
    <property type="match status" value="1"/>
</dbReference>
<evidence type="ECO:0008006" key="5">
    <source>
        <dbReference type="Google" id="ProtNLM"/>
    </source>
</evidence>
<protein>
    <recommendedName>
        <fullName evidence="5">S-adenosyl-L-methionine-dependent methyltransferase</fullName>
    </recommendedName>
</protein>
<dbReference type="SUPFAM" id="SSF53335">
    <property type="entry name" value="S-adenosyl-L-methionine-dependent methyltransferases"/>
    <property type="match status" value="1"/>
</dbReference>
<evidence type="ECO:0000313" key="3">
    <source>
        <dbReference type="EMBL" id="BAT59227.1"/>
    </source>
</evidence>
<dbReference type="PANTHER" id="PTHR12049:SF7">
    <property type="entry name" value="PROTEIN ARGININE METHYLTRANSFERASE NDUFAF7, MITOCHONDRIAL"/>
    <property type="match status" value="1"/>
</dbReference>
<keyword evidence="1" id="KW-0489">Methyltransferase</keyword>
<evidence type="ECO:0000256" key="2">
    <source>
        <dbReference type="ARBA" id="ARBA00022679"/>
    </source>
</evidence>
<dbReference type="InterPro" id="IPR003788">
    <property type="entry name" value="NDUFAF7"/>
</dbReference>
<dbReference type="InterPro" id="IPR038375">
    <property type="entry name" value="NDUFAF7_sf"/>
</dbReference>
<dbReference type="EMBL" id="AP014946">
    <property type="protein sequence ID" value="BAT59227.1"/>
    <property type="molecule type" value="Genomic_DNA"/>
</dbReference>
<accession>A0A0S3PTI0</accession>